<dbReference type="GO" id="GO:0008270">
    <property type="term" value="F:zinc ion binding"/>
    <property type="evidence" value="ECO:0007669"/>
    <property type="project" value="UniProtKB-KW"/>
</dbReference>
<organism evidence="7 8">
    <name type="scientific">Abeliophyllum distichum</name>
    <dbReference type="NCBI Taxonomy" id="126358"/>
    <lineage>
        <taxon>Eukaryota</taxon>
        <taxon>Viridiplantae</taxon>
        <taxon>Streptophyta</taxon>
        <taxon>Embryophyta</taxon>
        <taxon>Tracheophyta</taxon>
        <taxon>Spermatophyta</taxon>
        <taxon>Magnoliopsida</taxon>
        <taxon>eudicotyledons</taxon>
        <taxon>Gunneridae</taxon>
        <taxon>Pentapetalae</taxon>
        <taxon>asterids</taxon>
        <taxon>lamiids</taxon>
        <taxon>Lamiales</taxon>
        <taxon>Oleaceae</taxon>
        <taxon>Forsythieae</taxon>
        <taxon>Abeliophyllum</taxon>
    </lineage>
</organism>
<dbReference type="Proteomes" id="UP001604336">
    <property type="component" value="Unassembled WGS sequence"/>
</dbReference>
<dbReference type="EMBL" id="JBFOLK010000010">
    <property type="protein sequence ID" value="KAL2480851.1"/>
    <property type="molecule type" value="Genomic_DNA"/>
</dbReference>
<reference evidence="8" key="1">
    <citation type="submission" date="2024-07" db="EMBL/GenBank/DDBJ databases">
        <title>Two chromosome-level genome assemblies of Korean endemic species Abeliophyllum distichum and Forsythia ovata (Oleaceae).</title>
        <authorList>
            <person name="Jang H."/>
        </authorList>
    </citation>
    <scope>NUCLEOTIDE SEQUENCE [LARGE SCALE GENOMIC DNA]</scope>
</reference>
<comment type="caution">
    <text evidence="7">The sequence shown here is derived from an EMBL/GenBank/DDBJ whole genome shotgun (WGS) entry which is preliminary data.</text>
</comment>
<comment type="similarity">
    <text evidence="1">Belongs to the replication factor A protein 1 family.</text>
</comment>
<accession>A0ABD1QZV2</accession>
<evidence type="ECO:0000256" key="2">
    <source>
        <dbReference type="ARBA" id="ARBA00022723"/>
    </source>
</evidence>
<dbReference type="Gene3D" id="2.40.50.140">
    <property type="entry name" value="Nucleic acid-binding proteins"/>
    <property type="match status" value="1"/>
</dbReference>
<keyword evidence="5" id="KW-0238">DNA-binding</keyword>
<dbReference type="AlphaFoldDB" id="A0ABD1QZV2"/>
<keyword evidence="3" id="KW-0863">Zinc-finger</keyword>
<gene>
    <name evidence="7" type="ORF">Adt_33817</name>
</gene>
<evidence type="ECO:0000259" key="6">
    <source>
        <dbReference type="Pfam" id="PF02721"/>
    </source>
</evidence>
<keyword evidence="8" id="KW-1185">Reference proteome</keyword>
<dbReference type="InterPro" id="IPR003871">
    <property type="entry name" value="RFA1B/D_OB_1st"/>
</dbReference>
<sequence>MEDKYKSIPDVSPADTNWTAKVIVVEKSPARTTQYSPTKYQNITLMDPEKNKVQATIYDTNIQAFEDQLVPSKTYLISNAAVKPTKQQYRPWMGDVQWTISGRTKVEKIQEDHTALLSSTYDFTSFDKLEK</sequence>
<dbReference type="PANTHER" id="PTHR47165:SF4">
    <property type="entry name" value="OS03G0429900 PROTEIN"/>
    <property type="match status" value="1"/>
</dbReference>
<dbReference type="GO" id="GO:0003677">
    <property type="term" value="F:DNA binding"/>
    <property type="evidence" value="ECO:0007669"/>
    <property type="project" value="UniProtKB-KW"/>
</dbReference>
<evidence type="ECO:0000313" key="7">
    <source>
        <dbReference type="EMBL" id="KAL2480851.1"/>
    </source>
</evidence>
<dbReference type="Pfam" id="PF02721">
    <property type="entry name" value="DUF223"/>
    <property type="match status" value="1"/>
</dbReference>
<dbReference type="InterPro" id="IPR012340">
    <property type="entry name" value="NA-bd_OB-fold"/>
</dbReference>
<name>A0ABD1QZV2_9LAMI</name>
<evidence type="ECO:0000313" key="8">
    <source>
        <dbReference type="Proteomes" id="UP001604336"/>
    </source>
</evidence>
<feature type="domain" description="Replication protein A 70 kDa DNA-binding subunit B/D first OB fold" evidence="6">
    <location>
        <begin position="4"/>
        <end position="107"/>
    </location>
</feature>
<dbReference type="FunFam" id="2.40.50.140:FF:000041">
    <property type="entry name" value="Replication protein A subunit"/>
    <property type="match status" value="1"/>
</dbReference>
<dbReference type="SUPFAM" id="SSF50249">
    <property type="entry name" value="Nucleic acid-binding proteins"/>
    <property type="match status" value="1"/>
</dbReference>
<evidence type="ECO:0000256" key="3">
    <source>
        <dbReference type="ARBA" id="ARBA00022771"/>
    </source>
</evidence>
<evidence type="ECO:0000256" key="1">
    <source>
        <dbReference type="ARBA" id="ARBA00005690"/>
    </source>
</evidence>
<evidence type="ECO:0000256" key="4">
    <source>
        <dbReference type="ARBA" id="ARBA00022833"/>
    </source>
</evidence>
<keyword evidence="2" id="KW-0479">Metal-binding</keyword>
<keyword evidence="4" id="KW-0862">Zinc</keyword>
<evidence type="ECO:0000256" key="5">
    <source>
        <dbReference type="ARBA" id="ARBA00023125"/>
    </source>
</evidence>
<protein>
    <submittedName>
        <fullName evidence="7">Nucleic acid-binding</fullName>
    </submittedName>
</protein>
<proteinExistence type="inferred from homology"/>
<dbReference type="PANTHER" id="PTHR47165">
    <property type="entry name" value="OS03G0429900 PROTEIN"/>
    <property type="match status" value="1"/>
</dbReference>